<dbReference type="PANTHER" id="PTHR42743">
    <property type="entry name" value="AMINO-ACID AMINOTRANSFERASE"/>
    <property type="match status" value="1"/>
</dbReference>
<dbReference type="Gene3D" id="3.20.10.10">
    <property type="entry name" value="D-amino Acid Aminotransferase, subunit A, domain 2"/>
    <property type="match status" value="1"/>
</dbReference>
<comment type="caution">
    <text evidence="3">The sequence shown here is derived from an EMBL/GenBank/DDBJ whole genome shotgun (WGS) entry which is preliminary data.</text>
</comment>
<feature type="region of interest" description="Disordered" evidence="2">
    <location>
        <begin position="167"/>
        <end position="191"/>
    </location>
</feature>
<evidence type="ECO:0000313" key="4">
    <source>
        <dbReference type="Proteomes" id="UP001360560"/>
    </source>
</evidence>
<dbReference type="InterPro" id="IPR043132">
    <property type="entry name" value="BCAT-like_C"/>
</dbReference>
<dbReference type="InterPro" id="IPR050571">
    <property type="entry name" value="Class-IV_PLP-Dep_Aminotrnsfr"/>
</dbReference>
<dbReference type="Proteomes" id="UP001360560">
    <property type="component" value="Unassembled WGS sequence"/>
</dbReference>
<dbReference type="GeneID" id="90072471"/>
<comment type="similarity">
    <text evidence="1">Belongs to the class-IV pyridoxal-phosphate-dependent aminotransferase family.</text>
</comment>
<evidence type="ECO:0000256" key="2">
    <source>
        <dbReference type="SAM" id="MobiDB-lite"/>
    </source>
</evidence>
<feature type="compositionally biased region" description="Polar residues" evidence="2">
    <location>
        <begin position="177"/>
        <end position="189"/>
    </location>
</feature>
<keyword evidence="3" id="KW-0456">Lyase</keyword>
<dbReference type="PANTHER" id="PTHR42743:SF11">
    <property type="entry name" value="AMINODEOXYCHORISMATE LYASE"/>
    <property type="match status" value="1"/>
</dbReference>
<dbReference type="Pfam" id="PF01063">
    <property type="entry name" value="Aminotran_4"/>
    <property type="match status" value="1"/>
</dbReference>
<reference evidence="3 4" key="1">
    <citation type="journal article" date="2023" name="Elife">
        <title>Identification of key yeast species and microbe-microbe interactions impacting larval growth of Drosophila in the wild.</title>
        <authorList>
            <person name="Mure A."/>
            <person name="Sugiura Y."/>
            <person name="Maeda R."/>
            <person name="Honda K."/>
            <person name="Sakurai N."/>
            <person name="Takahashi Y."/>
            <person name="Watada M."/>
            <person name="Katoh T."/>
            <person name="Gotoh A."/>
            <person name="Gotoh Y."/>
            <person name="Taniguchi I."/>
            <person name="Nakamura K."/>
            <person name="Hayashi T."/>
            <person name="Katayama T."/>
            <person name="Uemura T."/>
            <person name="Hattori Y."/>
        </authorList>
    </citation>
    <scope>NUCLEOTIDE SEQUENCE [LARGE SCALE GENOMIC DNA]</scope>
    <source>
        <strain evidence="3 4">SC-9</strain>
    </source>
</reference>
<keyword evidence="4" id="KW-1185">Reference proteome</keyword>
<dbReference type="InterPro" id="IPR036038">
    <property type="entry name" value="Aminotransferase-like"/>
</dbReference>
<evidence type="ECO:0000313" key="3">
    <source>
        <dbReference type="EMBL" id="GMM34492.1"/>
    </source>
</evidence>
<protein>
    <submittedName>
        <fullName evidence="3">Aminodeoxychorismate lyase</fullName>
    </submittedName>
</protein>
<accession>A0AAV5QIR4</accession>
<organism evidence="3 4">
    <name type="scientific">Saccharomycopsis crataegensis</name>
    <dbReference type="NCBI Taxonomy" id="43959"/>
    <lineage>
        <taxon>Eukaryota</taxon>
        <taxon>Fungi</taxon>
        <taxon>Dikarya</taxon>
        <taxon>Ascomycota</taxon>
        <taxon>Saccharomycotina</taxon>
        <taxon>Saccharomycetes</taxon>
        <taxon>Saccharomycopsidaceae</taxon>
        <taxon>Saccharomycopsis</taxon>
    </lineage>
</organism>
<dbReference type="GO" id="GO:0046394">
    <property type="term" value="P:carboxylic acid biosynthetic process"/>
    <property type="evidence" value="ECO:0007669"/>
    <property type="project" value="UniProtKB-ARBA"/>
</dbReference>
<dbReference type="SUPFAM" id="SSF56752">
    <property type="entry name" value="D-aminoacid aminotransferase-like PLP-dependent enzymes"/>
    <property type="match status" value="1"/>
</dbReference>
<gene>
    <name evidence="3" type="ORF">DASC09_018170</name>
</gene>
<proteinExistence type="inferred from homology"/>
<dbReference type="AlphaFoldDB" id="A0AAV5QIR4"/>
<dbReference type="GO" id="GO:0016829">
    <property type="term" value="F:lyase activity"/>
    <property type="evidence" value="ECO:0007669"/>
    <property type="project" value="UniProtKB-KW"/>
</dbReference>
<dbReference type="EMBL" id="BTFZ01000002">
    <property type="protein sequence ID" value="GMM34492.1"/>
    <property type="molecule type" value="Genomic_DNA"/>
</dbReference>
<dbReference type="RefSeq" id="XP_064851492.1">
    <property type="nucleotide sequence ID" value="XM_064995420.1"/>
</dbReference>
<sequence>MSNPTLENTTKKFSKEYINPYFFLNDDASAITTDFSMLTSIRYDPSLADSNDSSCEFFLFNEHFNRLKFQLAFFKWDIELIREILLQKLIETIDNVKRIELEKLIVNAREKNIDEQYLSSELENQSYKMRVTIDRKGNVTIGASRAVDRPNLMDALVEYVPHQFHHQSKFPQGPQIKESNSNPNLNNDQAENDISIDFTPSFNQFPPDDQNTLSIPAPLPPPAILTYSLYLDTQPTPISMFTSFKTTYRPHYTQARSRALANPNDYSIRQDVIMYNSAGQVMETSIANLAFKRQGKWITPQISSGGLCGVVRQMLITKCLVEEGNVLMKDVQIGEEVLFMNGVVGVARGVVASS</sequence>
<name>A0AAV5QIR4_9ASCO</name>
<dbReference type="InterPro" id="IPR001544">
    <property type="entry name" value="Aminotrans_IV"/>
</dbReference>
<evidence type="ECO:0000256" key="1">
    <source>
        <dbReference type="ARBA" id="ARBA00009320"/>
    </source>
</evidence>